<evidence type="ECO:0000313" key="2">
    <source>
        <dbReference type="EMBL" id="KAF2183186.1"/>
    </source>
</evidence>
<evidence type="ECO:0000259" key="1">
    <source>
        <dbReference type="Pfam" id="PF06985"/>
    </source>
</evidence>
<proteinExistence type="predicted"/>
<dbReference type="AlphaFoldDB" id="A0A6A6DZV3"/>
<accession>A0A6A6DZV3</accession>
<organism evidence="2 3">
    <name type="scientific">Zopfia rhizophila CBS 207.26</name>
    <dbReference type="NCBI Taxonomy" id="1314779"/>
    <lineage>
        <taxon>Eukaryota</taxon>
        <taxon>Fungi</taxon>
        <taxon>Dikarya</taxon>
        <taxon>Ascomycota</taxon>
        <taxon>Pezizomycotina</taxon>
        <taxon>Dothideomycetes</taxon>
        <taxon>Dothideomycetes incertae sedis</taxon>
        <taxon>Zopfiaceae</taxon>
        <taxon>Zopfia</taxon>
    </lineage>
</organism>
<keyword evidence="3" id="KW-1185">Reference proteome</keyword>
<dbReference type="PANTHER" id="PTHR33112">
    <property type="entry name" value="DOMAIN PROTEIN, PUTATIVE-RELATED"/>
    <property type="match status" value="1"/>
</dbReference>
<dbReference type="PANTHER" id="PTHR33112:SF16">
    <property type="entry name" value="HETEROKARYON INCOMPATIBILITY DOMAIN-CONTAINING PROTEIN"/>
    <property type="match status" value="1"/>
</dbReference>
<sequence>YLWIDAPCIIQDDPKDWAKEAAMMAQIYSGAAFPLSAPSKLPQGIFNAPLFLRHLVFLA</sequence>
<protein>
    <submittedName>
        <fullName evidence="2">HET-domain-containing protein</fullName>
    </submittedName>
</protein>
<dbReference type="EMBL" id="ML994644">
    <property type="protein sequence ID" value="KAF2183186.1"/>
    <property type="molecule type" value="Genomic_DNA"/>
</dbReference>
<name>A0A6A6DZV3_9PEZI</name>
<gene>
    <name evidence="2" type="ORF">K469DRAFT_583829</name>
</gene>
<dbReference type="InterPro" id="IPR010730">
    <property type="entry name" value="HET"/>
</dbReference>
<feature type="domain" description="Heterokaryon incompatibility" evidence="1">
    <location>
        <begin position="1"/>
        <end position="37"/>
    </location>
</feature>
<dbReference type="Proteomes" id="UP000800200">
    <property type="component" value="Unassembled WGS sequence"/>
</dbReference>
<feature type="non-terminal residue" evidence="2">
    <location>
        <position position="1"/>
    </location>
</feature>
<evidence type="ECO:0000313" key="3">
    <source>
        <dbReference type="Proteomes" id="UP000800200"/>
    </source>
</evidence>
<reference evidence="2" key="1">
    <citation type="journal article" date="2020" name="Stud. Mycol.">
        <title>101 Dothideomycetes genomes: a test case for predicting lifestyles and emergence of pathogens.</title>
        <authorList>
            <person name="Haridas S."/>
            <person name="Albert R."/>
            <person name="Binder M."/>
            <person name="Bloem J."/>
            <person name="Labutti K."/>
            <person name="Salamov A."/>
            <person name="Andreopoulos B."/>
            <person name="Baker S."/>
            <person name="Barry K."/>
            <person name="Bills G."/>
            <person name="Bluhm B."/>
            <person name="Cannon C."/>
            <person name="Castanera R."/>
            <person name="Culley D."/>
            <person name="Daum C."/>
            <person name="Ezra D."/>
            <person name="Gonzalez J."/>
            <person name="Henrissat B."/>
            <person name="Kuo A."/>
            <person name="Liang C."/>
            <person name="Lipzen A."/>
            <person name="Lutzoni F."/>
            <person name="Magnuson J."/>
            <person name="Mondo S."/>
            <person name="Nolan M."/>
            <person name="Ohm R."/>
            <person name="Pangilinan J."/>
            <person name="Park H.-J."/>
            <person name="Ramirez L."/>
            <person name="Alfaro M."/>
            <person name="Sun H."/>
            <person name="Tritt A."/>
            <person name="Yoshinaga Y."/>
            <person name="Zwiers L.-H."/>
            <person name="Turgeon B."/>
            <person name="Goodwin S."/>
            <person name="Spatafora J."/>
            <person name="Crous P."/>
            <person name="Grigoriev I."/>
        </authorList>
    </citation>
    <scope>NUCLEOTIDE SEQUENCE</scope>
    <source>
        <strain evidence="2">CBS 207.26</strain>
    </source>
</reference>
<dbReference type="OrthoDB" id="5125733at2759"/>
<dbReference type="Pfam" id="PF06985">
    <property type="entry name" value="HET"/>
    <property type="match status" value="1"/>
</dbReference>